<gene>
    <name evidence="1" type="ORF">DERYTH_LOCUS14804</name>
</gene>
<organism evidence="1 2">
    <name type="scientific">Dentiscutata erythropus</name>
    <dbReference type="NCBI Taxonomy" id="1348616"/>
    <lineage>
        <taxon>Eukaryota</taxon>
        <taxon>Fungi</taxon>
        <taxon>Fungi incertae sedis</taxon>
        <taxon>Mucoromycota</taxon>
        <taxon>Glomeromycotina</taxon>
        <taxon>Glomeromycetes</taxon>
        <taxon>Diversisporales</taxon>
        <taxon>Gigasporaceae</taxon>
        <taxon>Dentiscutata</taxon>
    </lineage>
</organism>
<accession>A0A9N9IAP0</accession>
<reference evidence="1" key="1">
    <citation type="submission" date="2021-06" db="EMBL/GenBank/DDBJ databases">
        <authorList>
            <person name="Kallberg Y."/>
            <person name="Tangrot J."/>
            <person name="Rosling A."/>
        </authorList>
    </citation>
    <scope>NUCLEOTIDE SEQUENCE</scope>
    <source>
        <strain evidence="1">MA453B</strain>
    </source>
</reference>
<dbReference type="AlphaFoldDB" id="A0A9N9IAP0"/>
<dbReference type="Proteomes" id="UP000789405">
    <property type="component" value="Unassembled WGS sequence"/>
</dbReference>
<evidence type="ECO:0000313" key="2">
    <source>
        <dbReference type="Proteomes" id="UP000789405"/>
    </source>
</evidence>
<dbReference type="EMBL" id="CAJVPY010011444">
    <property type="protein sequence ID" value="CAG8727092.1"/>
    <property type="molecule type" value="Genomic_DNA"/>
</dbReference>
<proteinExistence type="predicted"/>
<comment type="caution">
    <text evidence="1">The sequence shown here is derived from an EMBL/GenBank/DDBJ whole genome shotgun (WGS) entry which is preliminary data.</text>
</comment>
<sequence length="160" mass="18134">MGLTPDYETVTYLTSRKTTYQYQTAAQVANGAGMYIAVQPDYDITFIETEESSLGLLGGAWSIAIVAYKLLFGDDVMQPFGVVQKHGHFHELNQKKLTEHLSTIPLAQVSSNNDDNYDNENQVVQLEKEIGDLELFLRDYVVEAQQLDNVYKNIETYKNK</sequence>
<protein>
    <submittedName>
        <fullName evidence="1">731_t:CDS:1</fullName>
    </submittedName>
</protein>
<name>A0A9N9IAP0_9GLOM</name>
<dbReference type="OrthoDB" id="2339353at2759"/>
<keyword evidence="2" id="KW-1185">Reference proteome</keyword>
<evidence type="ECO:0000313" key="1">
    <source>
        <dbReference type="EMBL" id="CAG8727092.1"/>
    </source>
</evidence>